<sequence>MEEWHGPRLANTRTTTERESNHSMYNRCPWGVALLTVSPFSAGAVSQQRAVTPLRGTLLPALLRSFSSSHGAGLRVGRTVARGVARGHHSHRWIFPFHPSP</sequence>
<protein>
    <submittedName>
        <fullName evidence="2">Uncharacterized protein</fullName>
    </submittedName>
</protein>
<proteinExistence type="predicted"/>
<organism evidence="2">
    <name type="scientific">Oryza punctata</name>
    <name type="common">Red rice</name>
    <dbReference type="NCBI Taxonomy" id="4537"/>
    <lineage>
        <taxon>Eukaryota</taxon>
        <taxon>Viridiplantae</taxon>
        <taxon>Streptophyta</taxon>
        <taxon>Embryophyta</taxon>
        <taxon>Tracheophyta</taxon>
        <taxon>Spermatophyta</taxon>
        <taxon>Magnoliopsida</taxon>
        <taxon>Liliopsida</taxon>
        <taxon>Poales</taxon>
        <taxon>Poaceae</taxon>
        <taxon>BOP clade</taxon>
        <taxon>Oryzoideae</taxon>
        <taxon>Oryzeae</taxon>
        <taxon>Oryzinae</taxon>
        <taxon>Oryza</taxon>
    </lineage>
</organism>
<keyword evidence="3" id="KW-1185">Reference proteome</keyword>
<evidence type="ECO:0000313" key="2">
    <source>
        <dbReference type="EnsemblPlants" id="OPUNC01G29700.1"/>
    </source>
</evidence>
<reference evidence="2" key="2">
    <citation type="submission" date="2018-05" db="EMBL/GenBank/DDBJ databases">
        <title>OpunRS2 (Oryza punctata Reference Sequence Version 2).</title>
        <authorList>
            <person name="Zhang J."/>
            <person name="Kudrna D."/>
            <person name="Lee S."/>
            <person name="Talag J."/>
            <person name="Welchert J."/>
            <person name="Wing R.A."/>
        </authorList>
    </citation>
    <scope>NUCLEOTIDE SEQUENCE [LARGE SCALE GENOMIC DNA]</scope>
</reference>
<evidence type="ECO:0000313" key="3">
    <source>
        <dbReference type="Proteomes" id="UP000026962"/>
    </source>
</evidence>
<dbReference type="Gramene" id="OPUNC01G29700.1">
    <property type="protein sequence ID" value="OPUNC01G29700.1"/>
    <property type="gene ID" value="OPUNC01G29700"/>
</dbReference>
<dbReference type="EnsemblPlants" id="OPUNC01G29700.1">
    <property type="protein sequence ID" value="OPUNC01G29700.1"/>
    <property type="gene ID" value="OPUNC01G29700"/>
</dbReference>
<reference evidence="2" key="1">
    <citation type="submission" date="2015-04" db="UniProtKB">
        <authorList>
            <consortium name="EnsemblPlants"/>
        </authorList>
    </citation>
    <scope>IDENTIFICATION</scope>
</reference>
<dbReference type="HOGENOM" id="CLU_2296269_0_0_1"/>
<accession>A0A0E0JNM2</accession>
<evidence type="ECO:0000256" key="1">
    <source>
        <dbReference type="SAM" id="MobiDB-lite"/>
    </source>
</evidence>
<feature type="region of interest" description="Disordered" evidence="1">
    <location>
        <begin position="1"/>
        <end position="22"/>
    </location>
</feature>
<dbReference type="AlphaFoldDB" id="A0A0E0JNM2"/>
<dbReference type="Proteomes" id="UP000026962">
    <property type="component" value="Chromosome 1"/>
</dbReference>
<name>A0A0E0JNM2_ORYPU</name>